<keyword evidence="5" id="KW-0067">ATP-binding</keyword>
<dbReference type="GeneID" id="101848058"/>
<proteinExistence type="predicted"/>
<dbReference type="Pfam" id="PF07717">
    <property type="entry name" value="OB_NTP_bind"/>
    <property type="match status" value="1"/>
</dbReference>
<dbReference type="Proteomes" id="UP000694888">
    <property type="component" value="Unplaced"/>
</dbReference>
<dbReference type="Pfam" id="PF04408">
    <property type="entry name" value="WHD_HA2"/>
    <property type="match status" value="1"/>
</dbReference>
<dbReference type="InterPro" id="IPR014001">
    <property type="entry name" value="Helicase_ATP-bd"/>
</dbReference>
<dbReference type="PANTHER" id="PTHR18934:SF118">
    <property type="entry name" value="ATP-DEPENDENT RNA HELICASE DHX33"/>
    <property type="match status" value="1"/>
</dbReference>
<feature type="compositionally biased region" description="Basic residues" evidence="7">
    <location>
        <begin position="1"/>
        <end position="14"/>
    </location>
</feature>
<dbReference type="SMART" id="SM00847">
    <property type="entry name" value="HA2"/>
    <property type="match status" value="1"/>
</dbReference>
<gene>
    <name evidence="11" type="primary">LOC101848058</name>
</gene>
<dbReference type="InterPro" id="IPR007502">
    <property type="entry name" value="Helicase-assoc_dom"/>
</dbReference>
<feature type="region of interest" description="Disordered" evidence="7">
    <location>
        <begin position="1"/>
        <end position="45"/>
    </location>
</feature>
<dbReference type="GO" id="GO:0004386">
    <property type="term" value="F:helicase activity"/>
    <property type="evidence" value="ECO:0007669"/>
    <property type="project" value="UniProtKB-KW"/>
</dbReference>
<dbReference type="InterPro" id="IPR001650">
    <property type="entry name" value="Helicase_C-like"/>
</dbReference>
<dbReference type="InterPro" id="IPR002464">
    <property type="entry name" value="DNA/RNA_helicase_DEAH_CS"/>
</dbReference>
<evidence type="ECO:0000256" key="1">
    <source>
        <dbReference type="ARBA" id="ARBA00012552"/>
    </source>
</evidence>
<protein>
    <recommendedName>
        <fullName evidence="1">RNA helicase</fullName>
        <ecNumber evidence="1">3.6.4.13</ecNumber>
    </recommendedName>
</protein>
<dbReference type="PROSITE" id="PS51194">
    <property type="entry name" value="HELICASE_CTER"/>
    <property type="match status" value="1"/>
</dbReference>
<reference evidence="11" key="1">
    <citation type="submission" date="2025-08" db="UniProtKB">
        <authorList>
            <consortium name="RefSeq"/>
        </authorList>
    </citation>
    <scope>IDENTIFICATION</scope>
</reference>
<dbReference type="SMART" id="SM00490">
    <property type="entry name" value="HELICc"/>
    <property type="match status" value="1"/>
</dbReference>
<dbReference type="Pfam" id="PF21010">
    <property type="entry name" value="HA2_C"/>
    <property type="match status" value="1"/>
</dbReference>
<evidence type="ECO:0000256" key="2">
    <source>
        <dbReference type="ARBA" id="ARBA00022741"/>
    </source>
</evidence>
<feature type="domain" description="Helicase ATP-binding" evidence="8">
    <location>
        <begin position="66"/>
        <end position="234"/>
    </location>
</feature>
<feature type="compositionally biased region" description="Gly residues" evidence="7">
    <location>
        <begin position="23"/>
        <end position="33"/>
    </location>
</feature>
<accession>A0ABM0JYL8</accession>
<dbReference type="InterPro" id="IPR011709">
    <property type="entry name" value="DEAD-box_helicase_OB_fold"/>
</dbReference>
<dbReference type="SMART" id="SM00487">
    <property type="entry name" value="DEXDc"/>
    <property type="match status" value="1"/>
</dbReference>
<evidence type="ECO:0000259" key="8">
    <source>
        <dbReference type="PROSITE" id="PS51192"/>
    </source>
</evidence>
<dbReference type="Gene3D" id="3.40.50.300">
    <property type="entry name" value="P-loop containing nucleotide triphosphate hydrolases"/>
    <property type="match status" value="2"/>
</dbReference>
<dbReference type="PROSITE" id="PS00690">
    <property type="entry name" value="DEAH_ATP_HELICASE"/>
    <property type="match status" value="1"/>
</dbReference>
<name>A0ABM0JYL8_APLCA</name>
<evidence type="ECO:0000256" key="3">
    <source>
        <dbReference type="ARBA" id="ARBA00022801"/>
    </source>
</evidence>
<keyword evidence="10" id="KW-1185">Reference proteome</keyword>
<dbReference type="Gene3D" id="1.20.120.1080">
    <property type="match status" value="1"/>
</dbReference>
<sequence length="690" mass="76697">MWHKHMHSPAKKPKVEHSSSNPGGSGWSGGGGFKNSPKLEGHGQPNEALKQERRALPIYPARQQLIAQIRRLPSAIVIGETGSGKTTQIPQYLLEAGVNGGAAIAITQPRRVAAVSVCQRVAQEKNTTVGTSVGYRIRFEDATSSSTKLIFMTDGMLLREAILDSKLTKYSVIVLDEAHERTVHTDVLFGVVKAAQNCRLKTGLKLLKIIVMSATMDVDHFSRYFNKAPVLYLEGRQFPIQVMHTAEPQSDYAFSSVVTLFKIHKEAPAREDVLIFLTGQDEIDSAVKQLRQLSRDMQDLPKLLILPLYAALPPQQQVKVFEKTPPGHRKVVIATNVAETSITIPGIKFVIDCGKVKAKVFNARTGLDILRVVNTSKAQTLQRTGRAGRESAGTCYRLFTEAQFGEMSSNTVPEIQRCNLSSVILQLMAMGISDVMTFDFMDKPDRESILAALTELELLGAVEKISESDMPKLTPLGKRMAAFPLDPKYAKIILLSQEYGCVEEVLTIVSILSVDDIFINQMNKRDEIQSVRQKFVSSEGDHITLLNTFRAFKSVNGNKAWCFENFINYRHINTAREVRKQLRDICSCQGIQFSSCGKDTENVRKCLAAGLFLNCAQLSKQGDFTTVSSRLTVSIHPASALFHCKPACVVYSELIKLGKNYMRNVSVVDPEWLQEVAPSYFKQKKVHLMT</sequence>
<evidence type="ECO:0000259" key="9">
    <source>
        <dbReference type="PROSITE" id="PS51194"/>
    </source>
</evidence>
<dbReference type="SUPFAM" id="SSF52540">
    <property type="entry name" value="P-loop containing nucleoside triphosphate hydrolases"/>
    <property type="match status" value="1"/>
</dbReference>
<evidence type="ECO:0000256" key="7">
    <source>
        <dbReference type="SAM" id="MobiDB-lite"/>
    </source>
</evidence>
<feature type="domain" description="Helicase C-terminal" evidence="9">
    <location>
        <begin position="259"/>
        <end position="431"/>
    </location>
</feature>
<comment type="catalytic activity">
    <reaction evidence="6">
        <text>ATP + H2O = ADP + phosphate + H(+)</text>
        <dbReference type="Rhea" id="RHEA:13065"/>
        <dbReference type="ChEBI" id="CHEBI:15377"/>
        <dbReference type="ChEBI" id="CHEBI:15378"/>
        <dbReference type="ChEBI" id="CHEBI:30616"/>
        <dbReference type="ChEBI" id="CHEBI:43474"/>
        <dbReference type="ChEBI" id="CHEBI:456216"/>
        <dbReference type="EC" id="3.6.4.13"/>
    </reaction>
</comment>
<dbReference type="EC" id="3.6.4.13" evidence="1"/>
<dbReference type="Pfam" id="PF00270">
    <property type="entry name" value="DEAD"/>
    <property type="match status" value="1"/>
</dbReference>
<dbReference type="InterPro" id="IPR048333">
    <property type="entry name" value="HA2_WH"/>
</dbReference>
<evidence type="ECO:0000313" key="11">
    <source>
        <dbReference type="RefSeq" id="XP_005104600.1"/>
    </source>
</evidence>
<dbReference type="Pfam" id="PF00271">
    <property type="entry name" value="Helicase_C"/>
    <property type="match status" value="1"/>
</dbReference>
<dbReference type="CDD" id="cd18791">
    <property type="entry name" value="SF2_C_RHA"/>
    <property type="match status" value="1"/>
</dbReference>
<dbReference type="InterPro" id="IPR011545">
    <property type="entry name" value="DEAD/DEAH_box_helicase_dom"/>
</dbReference>
<dbReference type="PANTHER" id="PTHR18934">
    <property type="entry name" value="ATP-DEPENDENT RNA HELICASE"/>
    <property type="match status" value="1"/>
</dbReference>
<dbReference type="InterPro" id="IPR027417">
    <property type="entry name" value="P-loop_NTPase"/>
</dbReference>
<keyword evidence="2" id="KW-0547">Nucleotide-binding</keyword>
<evidence type="ECO:0000256" key="4">
    <source>
        <dbReference type="ARBA" id="ARBA00022806"/>
    </source>
</evidence>
<organism evidence="10 11">
    <name type="scientific">Aplysia californica</name>
    <name type="common">California sea hare</name>
    <dbReference type="NCBI Taxonomy" id="6500"/>
    <lineage>
        <taxon>Eukaryota</taxon>
        <taxon>Metazoa</taxon>
        <taxon>Spiralia</taxon>
        <taxon>Lophotrochozoa</taxon>
        <taxon>Mollusca</taxon>
        <taxon>Gastropoda</taxon>
        <taxon>Heterobranchia</taxon>
        <taxon>Euthyneura</taxon>
        <taxon>Tectipleura</taxon>
        <taxon>Aplysiida</taxon>
        <taxon>Aplysioidea</taxon>
        <taxon>Aplysiidae</taxon>
        <taxon>Aplysia</taxon>
    </lineage>
</organism>
<dbReference type="CDD" id="cd17978">
    <property type="entry name" value="DEXHc_DHX33"/>
    <property type="match status" value="1"/>
</dbReference>
<keyword evidence="3" id="KW-0378">Hydrolase</keyword>
<evidence type="ECO:0000256" key="6">
    <source>
        <dbReference type="ARBA" id="ARBA00047984"/>
    </source>
</evidence>
<dbReference type="RefSeq" id="XP_005104600.1">
    <property type="nucleotide sequence ID" value="XM_005104543.3"/>
</dbReference>
<dbReference type="PROSITE" id="PS51192">
    <property type="entry name" value="HELICASE_ATP_BIND_1"/>
    <property type="match status" value="1"/>
</dbReference>
<evidence type="ECO:0000313" key="10">
    <source>
        <dbReference type="Proteomes" id="UP000694888"/>
    </source>
</evidence>
<keyword evidence="4 11" id="KW-0347">Helicase</keyword>
<evidence type="ECO:0000256" key="5">
    <source>
        <dbReference type="ARBA" id="ARBA00022840"/>
    </source>
</evidence>